<dbReference type="PANTHER" id="PTHR30489">
    <property type="entry name" value="LIPOPROTEIN-RELEASING SYSTEM TRANSMEMBRANE PROTEIN LOLE"/>
    <property type="match status" value="1"/>
</dbReference>
<dbReference type="InterPro" id="IPR051447">
    <property type="entry name" value="Lipoprotein-release_system"/>
</dbReference>
<name>A0A381VYL8_9ZZZZ</name>
<comment type="subcellular location">
    <subcellularLocation>
        <location evidence="1">Cell membrane</location>
        <topology evidence="1">Multi-pass membrane protein</topology>
    </subcellularLocation>
</comment>
<keyword evidence="4 6" id="KW-1133">Transmembrane helix</keyword>
<keyword evidence="5 6" id="KW-0472">Membrane</keyword>
<reference evidence="9" key="1">
    <citation type="submission" date="2018-05" db="EMBL/GenBank/DDBJ databases">
        <authorList>
            <person name="Lanie J.A."/>
            <person name="Ng W.-L."/>
            <person name="Kazmierczak K.M."/>
            <person name="Andrzejewski T.M."/>
            <person name="Davidsen T.M."/>
            <person name="Wayne K.J."/>
            <person name="Tettelin H."/>
            <person name="Glass J.I."/>
            <person name="Rusch D."/>
            <person name="Podicherti R."/>
            <person name="Tsui H.-C.T."/>
            <person name="Winkler M.E."/>
        </authorList>
    </citation>
    <scope>NUCLEOTIDE SEQUENCE</scope>
</reference>
<accession>A0A381VYL8</accession>
<dbReference type="EMBL" id="UINC01010051">
    <property type="protein sequence ID" value="SVA44858.1"/>
    <property type="molecule type" value="Genomic_DNA"/>
</dbReference>
<dbReference type="GO" id="GO:0044874">
    <property type="term" value="P:lipoprotein localization to outer membrane"/>
    <property type="evidence" value="ECO:0007669"/>
    <property type="project" value="TreeGrafter"/>
</dbReference>
<dbReference type="Pfam" id="PF12704">
    <property type="entry name" value="MacB_PCD"/>
    <property type="match status" value="1"/>
</dbReference>
<evidence type="ECO:0000256" key="2">
    <source>
        <dbReference type="ARBA" id="ARBA00022475"/>
    </source>
</evidence>
<evidence type="ECO:0000259" key="8">
    <source>
        <dbReference type="Pfam" id="PF12704"/>
    </source>
</evidence>
<evidence type="ECO:0000313" key="9">
    <source>
        <dbReference type="EMBL" id="SVA44858.1"/>
    </source>
</evidence>
<dbReference type="PANTHER" id="PTHR30489:SF0">
    <property type="entry name" value="LIPOPROTEIN-RELEASING SYSTEM TRANSMEMBRANE PROTEIN LOLE"/>
    <property type="match status" value="1"/>
</dbReference>
<feature type="domain" description="MacB-like periplasmic core" evidence="8">
    <location>
        <begin position="27"/>
        <end position="209"/>
    </location>
</feature>
<evidence type="ECO:0000256" key="6">
    <source>
        <dbReference type="SAM" id="Phobius"/>
    </source>
</evidence>
<evidence type="ECO:0008006" key="10">
    <source>
        <dbReference type="Google" id="ProtNLM"/>
    </source>
</evidence>
<keyword evidence="3 6" id="KW-0812">Transmembrane</keyword>
<dbReference type="InterPro" id="IPR003838">
    <property type="entry name" value="ABC3_permease_C"/>
</dbReference>
<sequence>MSLILRFVLRYLRSPEKGSFSSYTSKLAIIGLSIGVTALMLTASIIRGFENTLSDKLSGFDGMVRVQHMLGHSIANNTSVLDSIIGQFPLSIDSEPYIRKGAMIRVGNKVEGILVEGIDNLPTGPEYDIHKSEISPGKIILGRALRSVLGVEVGDRVIISGLETMMQPGSGQRISSVEIDGFFHSGMLEYDKTMAFVSLSQARAIFNMESQITGYIINSDESLKDVIDYFIGNLSYPYHAESWQDRHRILFDWINVQRWPALIIFGMIALVGIVNILATVAMIVIEKSGQVGMLMAQGMHRRTIRKIFLLQSSAIGIIGGIIGTCVAGLFIFLQSRYHIIAVPEDIYFMDHIPVYADPGMFLLILTGTVIVCLLASLWPTKAVMDIVPADVLRYE</sequence>
<organism evidence="9">
    <name type="scientific">marine metagenome</name>
    <dbReference type="NCBI Taxonomy" id="408172"/>
    <lineage>
        <taxon>unclassified sequences</taxon>
        <taxon>metagenomes</taxon>
        <taxon>ecological metagenomes</taxon>
    </lineage>
</organism>
<feature type="transmembrane region" description="Helical" evidence="6">
    <location>
        <begin position="259"/>
        <end position="286"/>
    </location>
</feature>
<evidence type="ECO:0000256" key="1">
    <source>
        <dbReference type="ARBA" id="ARBA00004651"/>
    </source>
</evidence>
<feature type="transmembrane region" description="Helical" evidence="6">
    <location>
        <begin position="27"/>
        <end position="46"/>
    </location>
</feature>
<evidence type="ECO:0000256" key="3">
    <source>
        <dbReference type="ARBA" id="ARBA00022692"/>
    </source>
</evidence>
<gene>
    <name evidence="9" type="ORF">METZ01_LOCUS97712</name>
</gene>
<proteinExistence type="predicted"/>
<feature type="transmembrane region" description="Helical" evidence="6">
    <location>
        <begin position="307"/>
        <end position="333"/>
    </location>
</feature>
<dbReference type="AlphaFoldDB" id="A0A381VYL8"/>
<dbReference type="InterPro" id="IPR025857">
    <property type="entry name" value="MacB_PCD"/>
</dbReference>
<evidence type="ECO:0000256" key="4">
    <source>
        <dbReference type="ARBA" id="ARBA00022989"/>
    </source>
</evidence>
<keyword evidence="2" id="KW-1003">Cell membrane</keyword>
<evidence type="ECO:0000259" key="7">
    <source>
        <dbReference type="Pfam" id="PF02687"/>
    </source>
</evidence>
<feature type="transmembrane region" description="Helical" evidence="6">
    <location>
        <begin position="359"/>
        <end position="378"/>
    </location>
</feature>
<feature type="domain" description="ABC3 transporter permease C-terminal" evidence="7">
    <location>
        <begin position="263"/>
        <end position="385"/>
    </location>
</feature>
<dbReference type="Pfam" id="PF02687">
    <property type="entry name" value="FtsX"/>
    <property type="match status" value="1"/>
</dbReference>
<evidence type="ECO:0000256" key="5">
    <source>
        <dbReference type="ARBA" id="ARBA00023136"/>
    </source>
</evidence>
<dbReference type="GO" id="GO:0098797">
    <property type="term" value="C:plasma membrane protein complex"/>
    <property type="evidence" value="ECO:0007669"/>
    <property type="project" value="TreeGrafter"/>
</dbReference>
<protein>
    <recommendedName>
        <fullName evidence="10">ABC3 transporter permease protein domain-containing protein</fullName>
    </recommendedName>
</protein>